<organism evidence="3 4">
    <name type="scientific">Cepphus grylle</name>
    <name type="common">Black guillemot</name>
    <name type="synonym">Alca grylle</name>
    <dbReference type="NCBI Taxonomy" id="28697"/>
    <lineage>
        <taxon>Eukaryota</taxon>
        <taxon>Metazoa</taxon>
        <taxon>Chordata</taxon>
        <taxon>Craniata</taxon>
        <taxon>Vertebrata</taxon>
        <taxon>Euteleostomi</taxon>
        <taxon>Archelosauria</taxon>
        <taxon>Archosauria</taxon>
        <taxon>Dinosauria</taxon>
        <taxon>Saurischia</taxon>
        <taxon>Theropoda</taxon>
        <taxon>Coelurosauria</taxon>
        <taxon>Aves</taxon>
        <taxon>Neognathae</taxon>
        <taxon>Neoaves</taxon>
        <taxon>Charadriiformes</taxon>
        <taxon>Alcidae</taxon>
        <taxon>Cepphus</taxon>
    </lineage>
</organism>
<dbReference type="AlphaFoldDB" id="A0A7L3S1R8"/>
<keyword evidence="3" id="KW-0436">Ligase</keyword>
<feature type="compositionally biased region" description="Basic residues" evidence="1">
    <location>
        <begin position="33"/>
        <end position="43"/>
    </location>
</feature>
<dbReference type="InterPro" id="IPR003877">
    <property type="entry name" value="SPRY_dom"/>
</dbReference>
<dbReference type="EMBL" id="VZUD01000231">
    <property type="protein sequence ID" value="NXV21733.1"/>
    <property type="molecule type" value="Genomic_DNA"/>
</dbReference>
<dbReference type="InterPro" id="IPR013320">
    <property type="entry name" value="ConA-like_dom_sf"/>
</dbReference>
<evidence type="ECO:0000313" key="3">
    <source>
        <dbReference type="EMBL" id="NXV21733.1"/>
    </source>
</evidence>
<dbReference type="PANTHER" id="PTHR24103">
    <property type="entry name" value="E3 UBIQUITIN-PROTEIN LIGASE TRIM"/>
    <property type="match status" value="1"/>
</dbReference>
<gene>
    <name evidence="3" type="primary">Trim7_0</name>
    <name evidence="3" type="ORF">CEPGRY_R01645</name>
</gene>
<sequence length="425" mass="46328">PGHLGSDPPVCGGGTTRSWPERGRLGDAEAVGHRSRLRKGNFRPKLRLENLEEKLKLLGLEGGKEEKDHLCSWRKGTVASEAAAKASGSSRDGPRADGGPTTARGEEPAQEDEVRPTTELGCWAGGRSMAVSVHVLQARTEAERRKVASEFRRLRRFLKDQELVLLAGLGELEGEARRKQEEEEAKMSGEISLLDVLVCATEKKLEQPASGFLQTGRAGRMTTTTTTTMTTETTTTETFSDLERRLGAISRQNDVLRETLGRFRAFVTLDPDTANSRLVVSRDRLRVGWRDVGQDLPPNPRRFDSSCCLLGSRGFSGGKHWWEVEVAGTGNWALGVARNSIPRKGWLEFQPEKGIWALGWCGNRYRAFACPVAAIPGSGGTGRVRVALDYGGGRVDFSGSGGQPPLFSFPNAAFGGGSVFPFFWV</sequence>
<evidence type="ECO:0000313" key="4">
    <source>
        <dbReference type="Proteomes" id="UP000578766"/>
    </source>
</evidence>
<keyword evidence="4" id="KW-1185">Reference proteome</keyword>
<dbReference type="Proteomes" id="UP000578766">
    <property type="component" value="Unassembled WGS sequence"/>
</dbReference>
<comment type="caution">
    <text evidence="3">The sequence shown here is derived from an EMBL/GenBank/DDBJ whole genome shotgun (WGS) entry which is preliminary data.</text>
</comment>
<dbReference type="PRINTS" id="PR01407">
    <property type="entry name" value="BUTYPHLNCDUF"/>
</dbReference>
<dbReference type="SUPFAM" id="SSF49899">
    <property type="entry name" value="Concanavalin A-like lectins/glucanases"/>
    <property type="match status" value="1"/>
</dbReference>
<dbReference type="InterPro" id="IPR001870">
    <property type="entry name" value="B30.2/SPRY"/>
</dbReference>
<evidence type="ECO:0000259" key="2">
    <source>
        <dbReference type="PROSITE" id="PS50188"/>
    </source>
</evidence>
<feature type="compositionally biased region" description="Basic and acidic residues" evidence="1">
    <location>
        <begin position="104"/>
        <end position="116"/>
    </location>
</feature>
<dbReference type="InterPro" id="IPR043136">
    <property type="entry name" value="B30.2/SPRY_sf"/>
</dbReference>
<reference evidence="3 4" key="1">
    <citation type="submission" date="2019-09" db="EMBL/GenBank/DDBJ databases">
        <title>Bird 10,000 Genomes (B10K) Project - Family phase.</title>
        <authorList>
            <person name="Zhang G."/>
        </authorList>
    </citation>
    <scope>NUCLEOTIDE SEQUENCE [LARGE SCALE GENOMIC DNA]</scope>
    <source>
        <strain evidence="3">OUT-0020</strain>
        <tissue evidence="3">Liver</tissue>
    </source>
</reference>
<protein>
    <submittedName>
        <fullName evidence="3">TRIM7 ligase</fullName>
    </submittedName>
</protein>
<feature type="non-terminal residue" evidence="3">
    <location>
        <position position="1"/>
    </location>
</feature>
<dbReference type="Pfam" id="PF00622">
    <property type="entry name" value="SPRY"/>
    <property type="match status" value="1"/>
</dbReference>
<feature type="compositionally biased region" description="Basic and acidic residues" evidence="1">
    <location>
        <begin position="19"/>
        <end position="32"/>
    </location>
</feature>
<dbReference type="GO" id="GO:0016874">
    <property type="term" value="F:ligase activity"/>
    <property type="evidence" value="ECO:0007669"/>
    <property type="project" value="UniProtKB-KW"/>
</dbReference>
<proteinExistence type="predicted"/>
<evidence type="ECO:0000256" key="1">
    <source>
        <dbReference type="SAM" id="MobiDB-lite"/>
    </source>
</evidence>
<feature type="non-terminal residue" evidence="3">
    <location>
        <position position="425"/>
    </location>
</feature>
<dbReference type="PROSITE" id="PS50188">
    <property type="entry name" value="B302_SPRY"/>
    <property type="match status" value="1"/>
</dbReference>
<dbReference type="InterPro" id="IPR006574">
    <property type="entry name" value="PRY"/>
</dbReference>
<dbReference type="InterPro" id="IPR050143">
    <property type="entry name" value="TRIM/RBCC"/>
</dbReference>
<feature type="region of interest" description="Disordered" evidence="1">
    <location>
        <begin position="1"/>
        <end position="43"/>
    </location>
</feature>
<dbReference type="InterPro" id="IPR003879">
    <property type="entry name" value="Butyrophylin_SPRY"/>
</dbReference>
<dbReference type="SMART" id="SM00589">
    <property type="entry name" value="PRY"/>
    <property type="match status" value="1"/>
</dbReference>
<feature type="domain" description="B30.2/SPRY" evidence="2">
    <location>
        <begin position="247"/>
        <end position="425"/>
    </location>
</feature>
<feature type="region of interest" description="Disordered" evidence="1">
    <location>
        <begin position="82"/>
        <end position="117"/>
    </location>
</feature>
<accession>A0A7L3S1R8</accession>
<name>A0A7L3S1R8_CEPGR</name>
<dbReference type="Pfam" id="PF13765">
    <property type="entry name" value="PRY"/>
    <property type="match status" value="1"/>
</dbReference>
<dbReference type="Gene3D" id="2.60.120.920">
    <property type="match status" value="1"/>
</dbReference>